<proteinExistence type="inferred from homology"/>
<evidence type="ECO:0000313" key="6">
    <source>
        <dbReference type="EMBL" id="TNV82489.1"/>
    </source>
</evidence>
<comment type="similarity">
    <text evidence="1 4">Belongs to the tRNA nucleotidyltransferase/poly(A) polymerase family.</text>
</comment>
<dbReference type="SUPFAM" id="SSF81891">
    <property type="entry name" value="Poly A polymerase C-terminal region-like"/>
    <property type="match status" value="1"/>
</dbReference>
<evidence type="ECO:0000256" key="1">
    <source>
        <dbReference type="ARBA" id="ARBA00007265"/>
    </source>
</evidence>
<gene>
    <name evidence="6" type="ORF">FGO68_gene295</name>
</gene>
<dbReference type="Proteomes" id="UP000785679">
    <property type="component" value="Unassembled WGS sequence"/>
</dbReference>
<name>A0A8J8T502_HALGN</name>
<keyword evidence="7" id="KW-1185">Reference proteome</keyword>
<dbReference type="EMBL" id="RRYP01004893">
    <property type="protein sequence ID" value="TNV82489.1"/>
    <property type="molecule type" value="Genomic_DNA"/>
</dbReference>
<dbReference type="GO" id="GO:0052929">
    <property type="term" value="F:ATP:3'-cytidine-cytidine-tRNA adenylyltransferase activity"/>
    <property type="evidence" value="ECO:0007669"/>
    <property type="project" value="TreeGrafter"/>
</dbReference>
<keyword evidence="3 4" id="KW-0694">RNA-binding</keyword>
<dbReference type="CDD" id="cd05398">
    <property type="entry name" value="NT_ClassII-CCAase"/>
    <property type="match status" value="1"/>
</dbReference>
<protein>
    <recommendedName>
        <fullName evidence="5">Poly A polymerase head domain-containing protein</fullName>
    </recommendedName>
</protein>
<reference evidence="6" key="1">
    <citation type="submission" date="2019-06" db="EMBL/GenBank/DDBJ databases">
        <authorList>
            <person name="Zheng W."/>
        </authorList>
    </citation>
    <scope>NUCLEOTIDE SEQUENCE</scope>
    <source>
        <strain evidence="6">QDHG01</strain>
    </source>
</reference>
<evidence type="ECO:0000313" key="7">
    <source>
        <dbReference type="Proteomes" id="UP000785679"/>
    </source>
</evidence>
<dbReference type="SUPFAM" id="SSF81301">
    <property type="entry name" value="Nucleotidyltransferase"/>
    <property type="match status" value="1"/>
</dbReference>
<organism evidence="6 7">
    <name type="scientific">Halteria grandinella</name>
    <dbReference type="NCBI Taxonomy" id="5974"/>
    <lineage>
        <taxon>Eukaryota</taxon>
        <taxon>Sar</taxon>
        <taxon>Alveolata</taxon>
        <taxon>Ciliophora</taxon>
        <taxon>Intramacronucleata</taxon>
        <taxon>Spirotrichea</taxon>
        <taxon>Stichotrichia</taxon>
        <taxon>Sporadotrichida</taxon>
        <taxon>Halteriidae</taxon>
        <taxon>Halteria</taxon>
    </lineage>
</organism>
<dbReference type="GO" id="GO:0001680">
    <property type="term" value="P:tRNA 3'-terminal CCA addition"/>
    <property type="evidence" value="ECO:0007669"/>
    <property type="project" value="TreeGrafter"/>
</dbReference>
<dbReference type="GO" id="GO:0003723">
    <property type="term" value="F:RNA binding"/>
    <property type="evidence" value="ECO:0007669"/>
    <property type="project" value="UniProtKB-KW"/>
</dbReference>
<dbReference type="AlphaFoldDB" id="A0A8J8T502"/>
<evidence type="ECO:0000256" key="2">
    <source>
        <dbReference type="ARBA" id="ARBA00022679"/>
    </source>
</evidence>
<dbReference type="Gene3D" id="1.10.3090.10">
    <property type="entry name" value="cca-adding enzyme, domain 2"/>
    <property type="match status" value="1"/>
</dbReference>
<evidence type="ECO:0000256" key="4">
    <source>
        <dbReference type="RuleBase" id="RU003953"/>
    </source>
</evidence>
<evidence type="ECO:0000259" key="5">
    <source>
        <dbReference type="Pfam" id="PF01743"/>
    </source>
</evidence>
<dbReference type="InterPro" id="IPR002646">
    <property type="entry name" value="PolA_pol_head_dom"/>
</dbReference>
<dbReference type="InterPro" id="IPR043519">
    <property type="entry name" value="NT_sf"/>
</dbReference>
<dbReference type="GO" id="GO:0052927">
    <property type="term" value="F:CC tRNA cytidylyltransferase activity"/>
    <property type="evidence" value="ECO:0007669"/>
    <property type="project" value="TreeGrafter"/>
</dbReference>
<comment type="caution">
    <text evidence="6">The sequence shown here is derived from an EMBL/GenBank/DDBJ whole genome shotgun (WGS) entry which is preliminary data.</text>
</comment>
<sequence>MDWSDIKQLMQKYLALVIAKKGQRQAYRNLAQSLRATQRMPLFRQTFYHFSAGNNFDWYQKMVEPLSKMDSSQYRVDINITLTDKERQIFDTLMELVTEQELKTTLRVAGGWVRDKIMGKESVDIDIALDNMSGQEFAEKLDAKLHPGAHKKGYGVIGLNNQLSKHLETATMPVHGMNTDESRVPQITIGTPEQDAFRRDLTINALFYNINKGKVEDYTKMGESDLMLKVVRTPLEPLQTFLDDPLRVLRTVRFATRFDFKMAPEIHGAATDKRVIKALEEKVSYERIMKELDLMFCGKFPANSIKYLYDFGVIQSILKIPPKCLELQNEEKVQSLIYESLKLSQVLGGLFLKIRSNADPLTGESAFAFRHFHGVGETVENEKAVDEFKNFQCNTFYSSLLLPFHPFEYKKDNGKKFQVVEYILTESLKKPANSIKYVLGVHPYVEKAIQFAQQLSQLHEPINEELKLQLGWYLREAGHRWDSVYLLAIAKEYFNTIFNVPGEAATSEFNVSESHLLQIIEKYGRLNQVINEEQLDKVHMMRPALDGNDVCLLYQIKAGKALKFLLEEQLKFQITHPSAGFAEVSQFLTENKDAFLVKYQ</sequence>
<dbReference type="Gene3D" id="3.30.460.10">
    <property type="entry name" value="Beta Polymerase, domain 2"/>
    <property type="match status" value="1"/>
</dbReference>
<evidence type="ECO:0000256" key="3">
    <source>
        <dbReference type="ARBA" id="ARBA00022884"/>
    </source>
</evidence>
<accession>A0A8J8T502</accession>
<dbReference type="OrthoDB" id="445712at2759"/>
<feature type="domain" description="Poly A polymerase head" evidence="5">
    <location>
        <begin position="106"/>
        <end position="232"/>
    </location>
</feature>
<dbReference type="Pfam" id="PF01743">
    <property type="entry name" value="PolyA_pol"/>
    <property type="match status" value="1"/>
</dbReference>
<keyword evidence="2 4" id="KW-0808">Transferase</keyword>
<dbReference type="PANTHER" id="PTHR13734:SF5">
    <property type="entry name" value="CCA TRNA NUCLEOTIDYLTRANSFERASE, MITOCHONDRIAL"/>
    <property type="match status" value="1"/>
</dbReference>
<dbReference type="PANTHER" id="PTHR13734">
    <property type="entry name" value="TRNA-NUCLEOTIDYLTRANSFERASE"/>
    <property type="match status" value="1"/>
</dbReference>